<protein>
    <submittedName>
        <fullName evidence="2">Uncharacterized protein</fullName>
    </submittedName>
</protein>
<gene>
    <name evidence="2" type="ORF">CARUB_v10024775mg</name>
</gene>
<accession>R0HWW8</accession>
<dbReference type="EMBL" id="KB870808">
    <property type="protein sequence ID" value="EOA28558.1"/>
    <property type="molecule type" value="Genomic_DNA"/>
</dbReference>
<organism evidence="2 3">
    <name type="scientific">Capsella rubella</name>
    <dbReference type="NCBI Taxonomy" id="81985"/>
    <lineage>
        <taxon>Eukaryota</taxon>
        <taxon>Viridiplantae</taxon>
        <taxon>Streptophyta</taxon>
        <taxon>Embryophyta</taxon>
        <taxon>Tracheophyta</taxon>
        <taxon>Spermatophyta</taxon>
        <taxon>Magnoliopsida</taxon>
        <taxon>eudicotyledons</taxon>
        <taxon>Gunneridae</taxon>
        <taxon>Pentapetalae</taxon>
        <taxon>rosids</taxon>
        <taxon>malvids</taxon>
        <taxon>Brassicales</taxon>
        <taxon>Brassicaceae</taxon>
        <taxon>Camelineae</taxon>
        <taxon>Capsella</taxon>
    </lineage>
</organism>
<evidence type="ECO:0000256" key="1">
    <source>
        <dbReference type="SAM" id="SignalP"/>
    </source>
</evidence>
<keyword evidence="1" id="KW-0732">Signal</keyword>
<keyword evidence="3" id="KW-1185">Reference proteome</keyword>
<sequence length="80" mass="8758">MGKTLSMTVMMVLIVAAFVIGGEAKSEVECSKLCRPHCQRSSSAAECTDCHRKCEQSPPAMKTDVLKNQHLSSRRYGLAN</sequence>
<dbReference type="Proteomes" id="UP000029121">
    <property type="component" value="Unassembled WGS sequence"/>
</dbReference>
<evidence type="ECO:0000313" key="2">
    <source>
        <dbReference type="EMBL" id="EOA28558.1"/>
    </source>
</evidence>
<name>R0HWW8_9BRAS</name>
<dbReference type="KEGG" id="crb:17888754"/>
<reference evidence="3" key="1">
    <citation type="journal article" date="2013" name="Nat. Genet.">
        <title>The Capsella rubella genome and the genomic consequences of rapid mating system evolution.</title>
        <authorList>
            <person name="Slotte T."/>
            <person name="Hazzouri K.M."/>
            <person name="Agren J.A."/>
            <person name="Koenig D."/>
            <person name="Maumus F."/>
            <person name="Guo Y.L."/>
            <person name="Steige K."/>
            <person name="Platts A.E."/>
            <person name="Escobar J.S."/>
            <person name="Newman L.K."/>
            <person name="Wang W."/>
            <person name="Mandakova T."/>
            <person name="Vello E."/>
            <person name="Smith L.M."/>
            <person name="Henz S.R."/>
            <person name="Steffen J."/>
            <person name="Takuno S."/>
            <person name="Brandvain Y."/>
            <person name="Coop G."/>
            <person name="Andolfatto P."/>
            <person name="Hu T.T."/>
            <person name="Blanchette M."/>
            <person name="Clark R.M."/>
            <person name="Quesneville H."/>
            <person name="Nordborg M."/>
            <person name="Gaut B.S."/>
            <person name="Lysak M.A."/>
            <person name="Jenkins J."/>
            <person name="Grimwood J."/>
            <person name="Chapman J."/>
            <person name="Prochnik S."/>
            <person name="Shu S."/>
            <person name="Rokhsar D."/>
            <person name="Schmutz J."/>
            <person name="Weigel D."/>
            <person name="Wright S.I."/>
        </authorList>
    </citation>
    <scope>NUCLEOTIDE SEQUENCE [LARGE SCALE GENOMIC DNA]</scope>
    <source>
        <strain evidence="3">cv. Monte Gargano</strain>
    </source>
</reference>
<feature type="signal peptide" evidence="1">
    <location>
        <begin position="1"/>
        <end position="24"/>
    </location>
</feature>
<evidence type="ECO:0000313" key="3">
    <source>
        <dbReference type="Proteomes" id="UP000029121"/>
    </source>
</evidence>
<feature type="chain" id="PRO_5004342003" evidence="1">
    <location>
        <begin position="25"/>
        <end position="80"/>
    </location>
</feature>
<proteinExistence type="predicted"/>
<dbReference type="AlphaFoldDB" id="R0HWW8"/>
<dbReference type="OrthoDB" id="1109504at2759"/>